<dbReference type="EMBL" id="VSRR010033936">
    <property type="protein sequence ID" value="MPC71996.1"/>
    <property type="molecule type" value="Genomic_DNA"/>
</dbReference>
<gene>
    <name evidence="2" type="ORF">E2C01_066288</name>
</gene>
<evidence type="ECO:0000256" key="1">
    <source>
        <dbReference type="SAM" id="MobiDB-lite"/>
    </source>
</evidence>
<protein>
    <submittedName>
        <fullName evidence="2">Uncharacterized protein</fullName>
    </submittedName>
</protein>
<evidence type="ECO:0000313" key="3">
    <source>
        <dbReference type="Proteomes" id="UP000324222"/>
    </source>
</evidence>
<proteinExistence type="predicted"/>
<feature type="region of interest" description="Disordered" evidence="1">
    <location>
        <begin position="152"/>
        <end position="183"/>
    </location>
</feature>
<evidence type="ECO:0000313" key="2">
    <source>
        <dbReference type="EMBL" id="MPC71996.1"/>
    </source>
</evidence>
<comment type="caution">
    <text evidence="2">The sequence shown here is derived from an EMBL/GenBank/DDBJ whole genome shotgun (WGS) entry which is preliminary data.</text>
</comment>
<accession>A0A5B7HPV9</accession>
<dbReference type="AlphaFoldDB" id="A0A5B7HPV9"/>
<name>A0A5B7HPV9_PORTR</name>
<sequence>MHSSCHYPLSPSFLHSCIHRRSFTLHSLLLTSRLHFSTLHHTLTPSRSTGRPPSPPPLTTHSLAGVDRLTCFPSTPQLRNTPSSSLPFDLTSMVSPSLTLHPSQPSSLSVPLSQVPLTSPSTLTCRSVCAPPPHLAQLRCPAGITQQENVYTSPSASIPPSFPPSLPPPSCGLTPEEKVRSSW</sequence>
<dbReference type="Proteomes" id="UP000324222">
    <property type="component" value="Unassembled WGS sequence"/>
</dbReference>
<reference evidence="2 3" key="1">
    <citation type="submission" date="2019-05" db="EMBL/GenBank/DDBJ databases">
        <title>Another draft genome of Portunus trituberculatus and its Hox gene families provides insights of decapod evolution.</title>
        <authorList>
            <person name="Jeong J.-H."/>
            <person name="Song I."/>
            <person name="Kim S."/>
            <person name="Choi T."/>
            <person name="Kim D."/>
            <person name="Ryu S."/>
            <person name="Kim W."/>
        </authorList>
    </citation>
    <scope>NUCLEOTIDE SEQUENCE [LARGE SCALE GENOMIC DNA]</scope>
    <source>
        <tissue evidence="2">Muscle</tissue>
    </source>
</reference>
<keyword evidence="3" id="KW-1185">Reference proteome</keyword>
<organism evidence="2 3">
    <name type="scientific">Portunus trituberculatus</name>
    <name type="common">Swimming crab</name>
    <name type="synonym">Neptunus trituberculatus</name>
    <dbReference type="NCBI Taxonomy" id="210409"/>
    <lineage>
        <taxon>Eukaryota</taxon>
        <taxon>Metazoa</taxon>
        <taxon>Ecdysozoa</taxon>
        <taxon>Arthropoda</taxon>
        <taxon>Crustacea</taxon>
        <taxon>Multicrustacea</taxon>
        <taxon>Malacostraca</taxon>
        <taxon>Eumalacostraca</taxon>
        <taxon>Eucarida</taxon>
        <taxon>Decapoda</taxon>
        <taxon>Pleocyemata</taxon>
        <taxon>Brachyura</taxon>
        <taxon>Eubrachyura</taxon>
        <taxon>Portunoidea</taxon>
        <taxon>Portunidae</taxon>
        <taxon>Portuninae</taxon>
        <taxon>Portunus</taxon>
    </lineage>
</organism>
<feature type="compositionally biased region" description="Pro residues" evidence="1">
    <location>
        <begin position="160"/>
        <end position="170"/>
    </location>
</feature>